<accession>X1N4I1</accession>
<sequence length="38" mass="4303">MVRVNVFIHNLSAERFWDVDKPLPPVRIATNLNGVGIN</sequence>
<dbReference type="AlphaFoldDB" id="X1N4I1"/>
<evidence type="ECO:0000313" key="1">
    <source>
        <dbReference type="EMBL" id="GAI25161.1"/>
    </source>
</evidence>
<proteinExistence type="predicted"/>
<dbReference type="EMBL" id="BARV01016281">
    <property type="protein sequence ID" value="GAI25161.1"/>
    <property type="molecule type" value="Genomic_DNA"/>
</dbReference>
<protein>
    <submittedName>
        <fullName evidence="1">Uncharacterized protein</fullName>
    </submittedName>
</protein>
<feature type="non-terminal residue" evidence="1">
    <location>
        <position position="38"/>
    </location>
</feature>
<comment type="caution">
    <text evidence="1">The sequence shown here is derived from an EMBL/GenBank/DDBJ whole genome shotgun (WGS) entry which is preliminary data.</text>
</comment>
<organism evidence="1">
    <name type="scientific">marine sediment metagenome</name>
    <dbReference type="NCBI Taxonomy" id="412755"/>
    <lineage>
        <taxon>unclassified sequences</taxon>
        <taxon>metagenomes</taxon>
        <taxon>ecological metagenomes</taxon>
    </lineage>
</organism>
<gene>
    <name evidence="1" type="ORF">S06H3_27973</name>
</gene>
<reference evidence="1" key="1">
    <citation type="journal article" date="2014" name="Front. Microbiol.">
        <title>High frequency of phylogenetically diverse reductive dehalogenase-homologous genes in deep subseafloor sedimentary metagenomes.</title>
        <authorList>
            <person name="Kawai M."/>
            <person name="Futagami T."/>
            <person name="Toyoda A."/>
            <person name="Takaki Y."/>
            <person name="Nishi S."/>
            <person name="Hori S."/>
            <person name="Arai W."/>
            <person name="Tsubouchi T."/>
            <person name="Morono Y."/>
            <person name="Uchiyama I."/>
            <person name="Ito T."/>
            <person name="Fujiyama A."/>
            <person name="Inagaki F."/>
            <person name="Takami H."/>
        </authorList>
    </citation>
    <scope>NUCLEOTIDE SEQUENCE</scope>
    <source>
        <strain evidence="1">Expedition CK06-06</strain>
    </source>
</reference>
<name>X1N4I1_9ZZZZ</name>